<dbReference type="EMBL" id="BARW01001055">
    <property type="protein sequence ID" value="GAI71922.1"/>
    <property type="molecule type" value="Genomic_DNA"/>
</dbReference>
<evidence type="ECO:0000313" key="1">
    <source>
        <dbReference type="EMBL" id="GAI71922.1"/>
    </source>
</evidence>
<comment type="caution">
    <text evidence="1">The sequence shown here is derived from an EMBL/GenBank/DDBJ whole genome shotgun (WGS) entry which is preliminary data.</text>
</comment>
<reference evidence="1" key="1">
    <citation type="journal article" date="2014" name="Front. Microbiol.">
        <title>High frequency of phylogenetically diverse reductive dehalogenase-homologous genes in deep subseafloor sedimentary metagenomes.</title>
        <authorList>
            <person name="Kawai M."/>
            <person name="Futagami T."/>
            <person name="Toyoda A."/>
            <person name="Takaki Y."/>
            <person name="Nishi S."/>
            <person name="Hori S."/>
            <person name="Arai W."/>
            <person name="Tsubouchi T."/>
            <person name="Morono Y."/>
            <person name="Uchiyama I."/>
            <person name="Ito T."/>
            <person name="Fujiyama A."/>
            <person name="Inagaki F."/>
            <person name="Takami H."/>
        </authorList>
    </citation>
    <scope>NUCLEOTIDE SEQUENCE</scope>
    <source>
        <strain evidence="1">Expedition CK06-06</strain>
    </source>
</reference>
<protein>
    <submittedName>
        <fullName evidence="1">Uncharacterized protein</fullName>
    </submittedName>
</protein>
<organism evidence="1">
    <name type="scientific">marine sediment metagenome</name>
    <dbReference type="NCBI Taxonomy" id="412755"/>
    <lineage>
        <taxon>unclassified sequences</taxon>
        <taxon>metagenomes</taxon>
        <taxon>ecological metagenomes</taxon>
    </lineage>
</organism>
<gene>
    <name evidence="1" type="ORF">S12H4_03664</name>
</gene>
<dbReference type="AlphaFoldDB" id="X1QTL6"/>
<proteinExistence type="predicted"/>
<name>X1QTL6_9ZZZZ</name>
<accession>X1QTL6</accession>
<feature type="non-terminal residue" evidence="1">
    <location>
        <position position="65"/>
    </location>
</feature>
<sequence length="65" mass="7285">MERRAELETPGLGEIVKIEITKPLPSTGIVDSTYKIEGSVKIAGIGAPPWVYAEVRYKEWWKPEA</sequence>